<dbReference type="EMBL" id="GDJX01004736">
    <property type="protein sequence ID" value="JAT63200.1"/>
    <property type="molecule type" value="Transcribed_RNA"/>
</dbReference>
<reference evidence="2" key="1">
    <citation type="submission" date="2015-07" db="EMBL/GenBank/DDBJ databases">
        <title>Transcriptome Assembly of Anthurium amnicola.</title>
        <authorList>
            <person name="Suzuki J."/>
        </authorList>
    </citation>
    <scope>NUCLEOTIDE SEQUENCE</scope>
</reference>
<accession>A0A1D1Z8I5</accession>
<dbReference type="AlphaFoldDB" id="A0A1D1Z8I5"/>
<dbReference type="GO" id="GO:0016740">
    <property type="term" value="F:transferase activity"/>
    <property type="evidence" value="ECO:0007669"/>
    <property type="project" value="UniProtKB-KW"/>
</dbReference>
<sequence>GVGPLPGEEGVRQVQRGEARLGLRRAGEGARGQEEEPPPGGRAQAGQPQKLVLLRPQFKLQLPHGGLASSVKEAESCQPAQPCLQSCKSHTVSHFFLLSLSSSVSGREFSQPLACDVTPSYCDTYLSASARMGICTNMRIHAVATRSCREGSRGRLCCL</sequence>
<evidence type="ECO:0000313" key="2">
    <source>
        <dbReference type="EMBL" id="JAT63200.1"/>
    </source>
</evidence>
<evidence type="ECO:0000256" key="1">
    <source>
        <dbReference type="SAM" id="MobiDB-lite"/>
    </source>
</evidence>
<feature type="compositionally biased region" description="Basic and acidic residues" evidence="1">
    <location>
        <begin position="9"/>
        <end position="34"/>
    </location>
</feature>
<name>A0A1D1Z8I5_9ARAE</name>
<protein>
    <submittedName>
        <fullName evidence="2">Putative UDP-glucuronosyltransferase ugt-60</fullName>
    </submittedName>
</protein>
<proteinExistence type="predicted"/>
<gene>
    <name evidence="2" type="primary">ugt-60</name>
    <name evidence="2" type="ORF">g.27261</name>
</gene>
<keyword evidence="2" id="KW-0808">Transferase</keyword>
<organism evidence="2">
    <name type="scientific">Anthurium amnicola</name>
    <dbReference type="NCBI Taxonomy" id="1678845"/>
    <lineage>
        <taxon>Eukaryota</taxon>
        <taxon>Viridiplantae</taxon>
        <taxon>Streptophyta</taxon>
        <taxon>Embryophyta</taxon>
        <taxon>Tracheophyta</taxon>
        <taxon>Spermatophyta</taxon>
        <taxon>Magnoliopsida</taxon>
        <taxon>Liliopsida</taxon>
        <taxon>Araceae</taxon>
        <taxon>Pothoideae</taxon>
        <taxon>Potheae</taxon>
        <taxon>Anthurium</taxon>
    </lineage>
</organism>
<feature type="non-terminal residue" evidence="2">
    <location>
        <position position="1"/>
    </location>
</feature>
<feature type="region of interest" description="Disordered" evidence="1">
    <location>
        <begin position="1"/>
        <end position="46"/>
    </location>
</feature>